<dbReference type="CDD" id="cd00590">
    <property type="entry name" value="RRM_SF"/>
    <property type="match status" value="1"/>
</dbReference>
<reference evidence="1 2" key="1">
    <citation type="submission" date="2024-02" db="EMBL/GenBank/DDBJ databases">
        <authorList>
            <person name="Chen Y."/>
            <person name="Shah S."/>
            <person name="Dougan E. K."/>
            <person name="Thang M."/>
            <person name="Chan C."/>
        </authorList>
    </citation>
    <scope>NUCLEOTIDE SEQUENCE [LARGE SCALE GENOMIC DNA]</scope>
</reference>
<dbReference type="SUPFAM" id="SSF54928">
    <property type="entry name" value="RNA-binding domain, RBD"/>
    <property type="match status" value="1"/>
</dbReference>
<dbReference type="InterPro" id="IPR052462">
    <property type="entry name" value="SLIRP/GR-RBP-like"/>
</dbReference>
<dbReference type="SMART" id="SM00360">
    <property type="entry name" value="RRM"/>
    <property type="match status" value="1"/>
</dbReference>
<protein>
    <submittedName>
        <fullName evidence="1">Uncharacterized protein</fullName>
    </submittedName>
</protein>
<dbReference type="PROSITE" id="PS50102">
    <property type="entry name" value="RRM"/>
    <property type="match status" value="1"/>
</dbReference>
<dbReference type="InterPro" id="IPR002343">
    <property type="entry name" value="Hud_Sxl_RNA"/>
</dbReference>
<proteinExistence type="predicted"/>
<organism evidence="1 2">
    <name type="scientific">Durusdinium trenchii</name>
    <dbReference type="NCBI Taxonomy" id="1381693"/>
    <lineage>
        <taxon>Eukaryota</taxon>
        <taxon>Sar</taxon>
        <taxon>Alveolata</taxon>
        <taxon>Dinophyceae</taxon>
        <taxon>Suessiales</taxon>
        <taxon>Symbiodiniaceae</taxon>
        <taxon>Durusdinium</taxon>
    </lineage>
</organism>
<accession>A0ABP0JIA3</accession>
<evidence type="ECO:0000313" key="2">
    <source>
        <dbReference type="Proteomes" id="UP001642484"/>
    </source>
</evidence>
<keyword evidence="2" id="KW-1185">Reference proteome</keyword>
<dbReference type="Gene3D" id="3.30.70.330">
    <property type="match status" value="1"/>
</dbReference>
<gene>
    <name evidence="1" type="ORF">CCMP2556_LOCUS11548</name>
</gene>
<name>A0ABP0JIA3_9DINO</name>
<dbReference type="PANTHER" id="PTHR48027">
    <property type="entry name" value="HETEROGENEOUS NUCLEAR RIBONUCLEOPROTEIN 87F-RELATED"/>
    <property type="match status" value="1"/>
</dbReference>
<dbReference type="EMBL" id="CAXAMN010005557">
    <property type="protein sequence ID" value="CAK9014144.1"/>
    <property type="molecule type" value="Genomic_DNA"/>
</dbReference>
<dbReference type="InterPro" id="IPR000504">
    <property type="entry name" value="RRM_dom"/>
</dbReference>
<evidence type="ECO:0000313" key="1">
    <source>
        <dbReference type="EMBL" id="CAK9014144.1"/>
    </source>
</evidence>
<dbReference type="PRINTS" id="PR00961">
    <property type="entry name" value="HUDSXLRNA"/>
</dbReference>
<dbReference type="InterPro" id="IPR035979">
    <property type="entry name" value="RBD_domain_sf"/>
</dbReference>
<dbReference type="InterPro" id="IPR012677">
    <property type="entry name" value="Nucleotide-bd_a/b_plait_sf"/>
</dbReference>
<dbReference type="Proteomes" id="UP001642484">
    <property type="component" value="Unassembled WGS sequence"/>
</dbReference>
<comment type="caution">
    <text evidence="1">The sequence shown here is derived from an EMBL/GenBank/DDBJ whole genome shotgun (WGS) entry which is preliminary data.</text>
</comment>
<dbReference type="Pfam" id="PF00076">
    <property type="entry name" value="RRM_1"/>
    <property type="match status" value="1"/>
</dbReference>
<sequence length="156" mass="16263">MSKGPAPSETLFVSGLPVDCSSEQAKKAFSQYGTVTDATVLPVLPGKNAAASFVVMETVDQAQWVVDNLNGNIPDGFSTPVTVVFATPRSERAPGKGSMKGMKGMQGMMNFMNMMMGSWGGGGKGWGQPYYGYGGHDWGGGKGKGKAMGKGGMMAY</sequence>